<reference evidence="2" key="1">
    <citation type="journal article" date="2020" name="Stud. Mycol.">
        <title>101 Dothideomycetes genomes: a test case for predicting lifestyles and emergence of pathogens.</title>
        <authorList>
            <person name="Haridas S."/>
            <person name="Albert R."/>
            <person name="Binder M."/>
            <person name="Bloem J."/>
            <person name="Labutti K."/>
            <person name="Salamov A."/>
            <person name="Andreopoulos B."/>
            <person name="Baker S."/>
            <person name="Barry K."/>
            <person name="Bills G."/>
            <person name="Bluhm B."/>
            <person name="Cannon C."/>
            <person name="Castanera R."/>
            <person name="Culley D."/>
            <person name="Daum C."/>
            <person name="Ezra D."/>
            <person name="Gonzalez J."/>
            <person name="Henrissat B."/>
            <person name="Kuo A."/>
            <person name="Liang C."/>
            <person name="Lipzen A."/>
            <person name="Lutzoni F."/>
            <person name="Magnuson J."/>
            <person name="Mondo S."/>
            <person name="Nolan M."/>
            <person name="Ohm R."/>
            <person name="Pangilinan J."/>
            <person name="Park H.-J."/>
            <person name="Ramirez L."/>
            <person name="Alfaro M."/>
            <person name="Sun H."/>
            <person name="Tritt A."/>
            <person name="Yoshinaga Y."/>
            <person name="Zwiers L.-H."/>
            <person name="Turgeon B."/>
            <person name="Goodwin S."/>
            <person name="Spatafora J."/>
            <person name="Crous P."/>
            <person name="Grigoriev I."/>
        </authorList>
    </citation>
    <scope>NUCLEOTIDE SEQUENCE</scope>
    <source>
        <strain evidence="2">CBS 122681</strain>
    </source>
</reference>
<keyword evidence="1" id="KW-0812">Transmembrane</keyword>
<evidence type="ECO:0000313" key="2">
    <source>
        <dbReference type="EMBL" id="KAF2659076.1"/>
    </source>
</evidence>
<name>A0A6A6TI13_9PLEO</name>
<evidence type="ECO:0000313" key="3">
    <source>
        <dbReference type="Proteomes" id="UP000799324"/>
    </source>
</evidence>
<keyword evidence="1" id="KW-0472">Membrane</keyword>
<proteinExistence type="predicted"/>
<keyword evidence="1" id="KW-1133">Transmembrane helix</keyword>
<organism evidence="2 3">
    <name type="scientific">Lophiostoma macrostomum CBS 122681</name>
    <dbReference type="NCBI Taxonomy" id="1314788"/>
    <lineage>
        <taxon>Eukaryota</taxon>
        <taxon>Fungi</taxon>
        <taxon>Dikarya</taxon>
        <taxon>Ascomycota</taxon>
        <taxon>Pezizomycotina</taxon>
        <taxon>Dothideomycetes</taxon>
        <taxon>Pleosporomycetidae</taxon>
        <taxon>Pleosporales</taxon>
        <taxon>Lophiostomataceae</taxon>
        <taxon>Lophiostoma</taxon>
    </lineage>
</organism>
<feature type="transmembrane region" description="Helical" evidence="1">
    <location>
        <begin position="43"/>
        <end position="62"/>
    </location>
</feature>
<sequence>MSGPAPGVLATISTVLYYACWPLIKFLQGVAFVLSPFLRIAQFVFLPITYVIHGIISILLLPLRLRLLERVETIYIYLGIAGLIGCSAGFMLFIISNVLSSSLRIDGSAEKDPPAKGRTVKSYRQARMREKGFTEPVLTSTAVKEEARERKRKQRGLLTETIIEEEDSDF</sequence>
<dbReference type="OrthoDB" id="4502894at2759"/>
<dbReference type="Proteomes" id="UP000799324">
    <property type="component" value="Unassembled WGS sequence"/>
</dbReference>
<accession>A0A6A6TI13</accession>
<evidence type="ECO:0000256" key="1">
    <source>
        <dbReference type="SAM" id="Phobius"/>
    </source>
</evidence>
<feature type="transmembrane region" description="Helical" evidence="1">
    <location>
        <begin position="74"/>
        <end position="95"/>
    </location>
</feature>
<dbReference type="EMBL" id="MU004310">
    <property type="protein sequence ID" value="KAF2659076.1"/>
    <property type="molecule type" value="Genomic_DNA"/>
</dbReference>
<protein>
    <submittedName>
        <fullName evidence="2">Uncharacterized protein</fullName>
    </submittedName>
</protein>
<keyword evidence="3" id="KW-1185">Reference proteome</keyword>
<dbReference type="AlphaFoldDB" id="A0A6A6TI13"/>
<gene>
    <name evidence="2" type="ORF">K491DRAFT_689677</name>
</gene>